<keyword evidence="1" id="KW-0732">Signal</keyword>
<evidence type="ECO:0000256" key="1">
    <source>
        <dbReference type="SAM" id="SignalP"/>
    </source>
</evidence>
<dbReference type="EMBL" id="CP010904">
    <property type="protein sequence ID" value="AKJ64745.1"/>
    <property type="molecule type" value="Genomic_DNA"/>
</dbReference>
<gene>
    <name evidence="2" type="ORF">L21SP4_01500</name>
</gene>
<organism evidence="2 3">
    <name type="scientific">Kiritimatiella glycovorans</name>
    <dbReference type="NCBI Taxonomy" id="1307763"/>
    <lineage>
        <taxon>Bacteria</taxon>
        <taxon>Pseudomonadati</taxon>
        <taxon>Kiritimatiellota</taxon>
        <taxon>Kiritimatiellia</taxon>
        <taxon>Kiritimatiellales</taxon>
        <taxon>Kiritimatiellaceae</taxon>
        <taxon>Kiritimatiella</taxon>
    </lineage>
</organism>
<keyword evidence="3" id="KW-1185">Reference proteome</keyword>
<dbReference type="AlphaFoldDB" id="A0A0G3EIT6"/>
<feature type="chain" id="PRO_5005184030" description="PEP-CTERM protein-sorting domain-containing protein" evidence="1">
    <location>
        <begin position="26"/>
        <end position="449"/>
    </location>
</feature>
<evidence type="ECO:0008006" key="4">
    <source>
        <dbReference type="Google" id="ProtNLM"/>
    </source>
</evidence>
<protein>
    <recommendedName>
        <fullName evidence="4">PEP-CTERM protein-sorting domain-containing protein</fullName>
    </recommendedName>
</protein>
<dbReference type="KEGG" id="vbl:L21SP4_01500"/>
<dbReference type="Proteomes" id="UP000035268">
    <property type="component" value="Chromosome"/>
</dbReference>
<evidence type="ECO:0000313" key="3">
    <source>
        <dbReference type="Proteomes" id="UP000035268"/>
    </source>
</evidence>
<sequence length="449" mass="49402" precursor="true">MSMRIFTARAGALALLAGLCLPADAIVVETYGPFDVSFYEEGDVYGTTTNQQDWTAEQMADVESAIQAWDAGIQNTAGRQISLHLLWDDLPSGVLGSSGSSQVYGGGQRWQSGEFIWREEDDPANYGIEIDVDSLIRYDVDAAGVGWNFGEDGPGPGQIDFRSVITHELGHSVGVTSSYLSEEDFFGYVGRDAMGDPVYEGLTAWDVNLVDSAGNRPAVGTNGVPDNFDELGNPVYWDGDTATNLYGGLVPIYAPETYSSGSSLSHLDEGTFPGALMSPQIGAGQLVREPTDLEWAMMTDMGWQVIPEPAAVLLSTFGLGLMRLLRRRFVKRLVGREDGAIPAPPAWSLEEDTRGSASIWISMERGFIAMRDRARRAAPEAGCFGKMTALFRAIEDAAWSKADAWTQARRARDEARGAERLERHAARERKFWDFVFRLESRLRNRRRRG</sequence>
<proteinExistence type="predicted"/>
<accession>A0A0G3EIT6</accession>
<reference evidence="2 3" key="2">
    <citation type="journal article" date="2016" name="ISME J.">
        <title>Characterization of the first cultured representative of Verrucomicrobia subdivision 5 indicates the proposal of a novel phylum.</title>
        <authorList>
            <person name="Spring S."/>
            <person name="Bunk B."/>
            <person name="Sproer C."/>
            <person name="Schumann P."/>
            <person name="Rohde M."/>
            <person name="Tindall B.J."/>
            <person name="Klenk H.P."/>
        </authorList>
    </citation>
    <scope>NUCLEOTIDE SEQUENCE [LARGE SCALE GENOMIC DNA]</scope>
    <source>
        <strain evidence="2 3">L21-Fru-AB</strain>
    </source>
</reference>
<dbReference type="RefSeq" id="WP_052882044.1">
    <property type="nucleotide sequence ID" value="NZ_CP010904.1"/>
</dbReference>
<name>A0A0G3EIT6_9BACT</name>
<dbReference type="STRING" id="1307763.L21SP4_01500"/>
<feature type="signal peptide" evidence="1">
    <location>
        <begin position="1"/>
        <end position="25"/>
    </location>
</feature>
<evidence type="ECO:0000313" key="2">
    <source>
        <dbReference type="EMBL" id="AKJ64745.1"/>
    </source>
</evidence>
<dbReference type="SUPFAM" id="SSF55486">
    <property type="entry name" value="Metalloproteases ('zincins'), catalytic domain"/>
    <property type="match status" value="1"/>
</dbReference>
<dbReference type="OrthoDB" id="1253390at2"/>
<reference evidence="3" key="1">
    <citation type="submission" date="2015-02" db="EMBL/GenBank/DDBJ databases">
        <title>Description and complete genome sequence of the first cultured representative of the subdivision 5 of the Verrucomicrobia phylum.</title>
        <authorList>
            <person name="Spring S."/>
            <person name="Bunk B."/>
            <person name="Sproer C."/>
            <person name="Klenk H.-P."/>
        </authorList>
    </citation>
    <scope>NUCLEOTIDE SEQUENCE [LARGE SCALE GENOMIC DNA]</scope>
    <source>
        <strain evidence="3">L21-Fru-AB</strain>
    </source>
</reference>